<feature type="transmembrane region" description="Helical" evidence="7">
    <location>
        <begin position="104"/>
        <end position="124"/>
    </location>
</feature>
<dbReference type="STRING" id="260086.SAMN05216207_10457"/>
<feature type="compositionally biased region" description="Basic residues" evidence="6">
    <location>
        <begin position="381"/>
        <end position="394"/>
    </location>
</feature>
<evidence type="ECO:0000256" key="5">
    <source>
        <dbReference type="ARBA" id="ARBA00023315"/>
    </source>
</evidence>
<keyword evidence="10" id="KW-1185">Reference proteome</keyword>
<evidence type="ECO:0000256" key="7">
    <source>
        <dbReference type="SAM" id="Phobius"/>
    </source>
</evidence>
<evidence type="ECO:0000256" key="1">
    <source>
        <dbReference type="ARBA" id="ARBA00005189"/>
    </source>
</evidence>
<gene>
    <name evidence="9" type="ORF">SAMN05216207_10457</name>
</gene>
<evidence type="ECO:0000256" key="2">
    <source>
        <dbReference type="ARBA" id="ARBA00022516"/>
    </source>
</evidence>
<evidence type="ECO:0000259" key="8">
    <source>
        <dbReference type="SMART" id="SM00563"/>
    </source>
</evidence>
<evidence type="ECO:0000313" key="10">
    <source>
        <dbReference type="Proteomes" id="UP000199614"/>
    </source>
</evidence>
<feature type="region of interest" description="Disordered" evidence="6">
    <location>
        <begin position="1"/>
        <end position="78"/>
    </location>
</feature>
<keyword evidence="2" id="KW-0444">Lipid biosynthesis</keyword>
<dbReference type="OrthoDB" id="5184723at2"/>
<proteinExistence type="predicted"/>
<dbReference type="GO" id="GO:0003841">
    <property type="term" value="F:1-acylglycerol-3-phosphate O-acyltransferase activity"/>
    <property type="evidence" value="ECO:0007669"/>
    <property type="project" value="TreeGrafter"/>
</dbReference>
<sequence>MTLTAGPEPVRPGGSALRTSTHHPESAPGGSALRTDTHHPGSAPGGSALRTPAHHPQLAHPTHPADPPAAERPGGPWATWSPCTPRDCLPARAATGRWRLARRLVVLLGVLALAVPLVPGAAVLGPRVLGPVLRVLHRAVLAAAGVRLVVHGAPLAPADGRGALVVADHTSWIDVPALGAIGPVTMLAKREVRDWPLIGTLAARTGTLFVHREGLSRLPGTVAATAAALRAGALVGVFPEATTWCGATGGTYRRAPFQAAIDAGAPVRPVTISITTPDGRPTTAAAFVGTQTLGDTVGRVLRLPGLVCEVGVGELIEPDAGDRRALAARARDGVRAPSGTGGERPAPEDGAGTRREAGGAGITLVTDDVPGPRGDHTDAARRRRRDERRARPHR</sequence>
<feature type="domain" description="Phospholipid/glycerol acyltransferase" evidence="8">
    <location>
        <begin position="163"/>
        <end position="275"/>
    </location>
</feature>
<dbReference type="GO" id="GO:0006654">
    <property type="term" value="P:phosphatidic acid biosynthetic process"/>
    <property type="evidence" value="ECO:0007669"/>
    <property type="project" value="TreeGrafter"/>
</dbReference>
<dbReference type="SUPFAM" id="SSF69593">
    <property type="entry name" value="Glycerol-3-phosphate (1)-acyltransferase"/>
    <property type="match status" value="1"/>
</dbReference>
<dbReference type="Proteomes" id="UP000199614">
    <property type="component" value="Unassembled WGS sequence"/>
</dbReference>
<keyword evidence="7" id="KW-1133">Transmembrane helix</keyword>
<accession>A0A1I5GAV6</accession>
<reference evidence="9 10" key="1">
    <citation type="submission" date="2016-10" db="EMBL/GenBank/DDBJ databases">
        <authorList>
            <person name="de Groot N.N."/>
        </authorList>
    </citation>
    <scope>NUCLEOTIDE SEQUENCE [LARGE SCALE GENOMIC DNA]</scope>
    <source>
        <strain evidence="9 10">CGMCC 4.1877</strain>
    </source>
</reference>
<dbReference type="PANTHER" id="PTHR10434">
    <property type="entry name" value="1-ACYL-SN-GLYCEROL-3-PHOSPHATE ACYLTRANSFERASE"/>
    <property type="match status" value="1"/>
</dbReference>
<dbReference type="SMART" id="SM00563">
    <property type="entry name" value="PlsC"/>
    <property type="match status" value="1"/>
</dbReference>
<keyword evidence="7" id="KW-0812">Transmembrane</keyword>
<name>A0A1I5GAV6_PSUAM</name>
<dbReference type="RefSeq" id="WP_093353208.1">
    <property type="nucleotide sequence ID" value="NZ_FOUY01000045.1"/>
</dbReference>
<protein>
    <submittedName>
        <fullName evidence="9">1-acyl-sn-glycerol-3-phosphate acyltransferases</fullName>
    </submittedName>
</protein>
<dbReference type="AlphaFoldDB" id="A0A1I5GAV6"/>
<evidence type="ECO:0000256" key="4">
    <source>
        <dbReference type="ARBA" id="ARBA00023098"/>
    </source>
</evidence>
<feature type="region of interest" description="Disordered" evidence="6">
    <location>
        <begin position="330"/>
        <end position="394"/>
    </location>
</feature>
<evidence type="ECO:0000256" key="3">
    <source>
        <dbReference type="ARBA" id="ARBA00022679"/>
    </source>
</evidence>
<dbReference type="CDD" id="cd07989">
    <property type="entry name" value="LPLAT_AGPAT-like"/>
    <property type="match status" value="1"/>
</dbReference>
<dbReference type="PANTHER" id="PTHR10434:SF64">
    <property type="entry name" value="1-ACYL-SN-GLYCEROL-3-PHOSPHATE ACYLTRANSFERASE-RELATED"/>
    <property type="match status" value="1"/>
</dbReference>
<evidence type="ECO:0000313" key="9">
    <source>
        <dbReference type="EMBL" id="SFO33062.1"/>
    </source>
</evidence>
<comment type="pathway">
    <text evidence="1">Lipid metabolism.</text>
</comment>
<organism evidence="9 10">
    <name type="scientific">Pseudonocardia ammonioxydans</name>
    <dbReference type="NCBI Taxonomy" id="260086"/>
    <lineage>
        <taxon>Bacteria</taxon>
        <taxon>Bacillati</taxon>
        <taxon>Actinomycetota</taxon>
        <taxon>Actinomycetes</taxon>
        <taxon>Pseudonocardiales</taxon>
        <taxon>Pseudonocardiaceae</taxon>
        <taxon>Pseudonocardia</taxon>
    </lineage>
</organism>
<keyword evidence="3 9" id="KW-0808">Transferase</keyword>
<keyword evidence="7" id="KW-0472">Membrane</keyword>
<keyword evidence="4" id="KW-0443">Lipid metabolism</keyword>
<feature type="compositionally biased region" description="Basic and acidic residues" evidence="6">
    <location>
        <begin position="345"/>
        <end position="357"/>
    </location>
</feature>
<dbReference type="EMBL" id="FOUY01000045">
    <property type="protein sequence ID" value="SFO33062.1"/>
    <property type="molecule type" value="Genomic_DNA"/>
</dbReference>
<dbReference type="Pfam" id="PF01553">
    <property type="entry name" value="Acyltransferase"/>
    <property type="match status" value="1"/>
</dbReference>
<evidence type="ECO:0000256" key="6">
    <source>
        <dbReference type="SAM" id="MobiDB-lite"/>
    </source>
</evidence>
<keyword evidence="5 9" id="KW-0012">Acyltransferase</keyword>
<dbReference type="InterPro" id="IPR002123">
    <property type="entry name" value="Plipid/glycerol_acylTrfase"/>
</dbReference>